<feature type="transmembrane region" description="Helical" evidence="9">
    <location>
        <begin position="221"/>
        <end position="241"/>
    </location>
</feature>
<dbReference type="Bgee" id="ENSACAG00000010873">
    <property type="expression patterns" value="Expressed in skeletal muscle tissue and 7 other cell types or tissues"/>
</dbReference>
<dbReference type="Proteomes" id="UP000001646">
    <property type="component" value="Chromosome 4"/>
</dbReference>
<dbReference type="GeneTree" id="ENSGT01030000234637"/>
<feature type="compositionally biased region" description="Gly residues" evidence="8">
    <location>
        <begin position="7"/>
        <end position="16"/>
    </location>
</feature>
<dbReference type="Ensembl" id="ENSACAT00000010906.4">
    <property type="protein sequence ID" value="ENSACAP00000010685.3"/>
    <property type="gene ID" value="ENSACAG00000010873.4"/>
</dbReference>
<dbReference type="PRINTS" id="PR00220">
    <property type="entry name" value="SYNAPTOPHYSN"/>
</dbReference>
<dbReference type="eggNOG" id="ENOG502RR69">
    <property type="taxonomic scope" value="Eukaryota"/>
</dbReference>
<feature type="transmembrane region" description="Helical" evidence="9">
    <location>
        <begin position="124"/>
        <end position="146"/>
    </location>
</feature>
<evidence type="ECO:0000256" key="3">
    <source>
        <dbReference type="ARBA" id="ARBA00022692"/>
    </source>
</evidence>
<feature type="domain" description="MARVEL" evidence="10">
    <location>
        <begin position="36"/>
        <end position="245"/>
    </location>
</feature>
<evidence type="ECO:0000256" key="7">
    <source>
        <dbReference type="PROSITE-ProRule" id="PRU00581"/>
    </source>
</evidence>
<sequence length="265" mass="28665">MSEPSSRGGGGGGGGGGDKDPRAAVAQLLSGLRWARLEEPLGFIKVLEWLFAIFAFGACGSFSAETGATVKCTEDPQETTAITVQFGYPFRLYKVPFEMPDCIRGSTAKRVLHLMGDFSAPAEFFVTLGVFAFLYTMAALAVYLRFHSLYKENKKLPFADFCVTVSFTFFWLVAFSAWGKGLSDVKGATRPSSLIAAMSVCQLKSAVCNAGATPSMGLANISVLFGFVNFILWAGNCWFVFKETPWHAQTTNKESSAEQGAVDKQ</sequence>
<protein>
    <submittedName>
        <fullName evidence="11">Synaptophysin like 2</fullName>
    </submittedName>
</protein>
<dbReference type="GeneID" id="100562355"/>
<evidence type="ECO:0000313" key="12">
    <source>
        <dbReference type="Proteomes" id="UP000001646"/>
    </source>
</evidence>
<comment type="similarity">
    <text evidence="2">Belongs to the synaptophysin/synaptobrevin family.</text>
</comment>
<dbReference type="GO" id="GO:0030672">
    <property type="term" value="C:synaptic vesicle membrane"/>
    <property type="evidence" value="ECO:0000318"/>
    <property type="project" value="GO_Central"/>
</dbReference>
<dbReference type="GO" id="GO:0033292">
    <property type="term" value="P:T-tubule organization"/>
    <property type="evidence" value="ECO:0007669"/>
    <property type="project" value="Ensembl"/>
</dbReference>
<dbReference type="GO" id="GO:0006874">
    <property type="term" value="P:intracellular calcium ion homeostasis"/>
    <property type="evidence" value="ECO:0007669"/>
    <property type="project" value="Ensembl"/>
</dbReference>
<evidence type="ECO:0000256" key="2">
    <source>
        <dbReference type="ARBA" id="ARBA00006476"/>
    </source>
</evidence>
<accession>G1KKM4</accession>
<organism evidence="11 12">
    <name type="scientific">Anolis carolinensis</name>
    <name type="common">Green anole</name>
    <name type="synonym">American chameleon</name>
    <dbReference type="NCBI Taxonomy" id="28377"/>
    <lineage>
        <taxon>Eukaryota</taxon>
        <taxon>Metazoa</taxon>
        <taxon>Chordata</taxon>
        <taxon>Craniata</taxon>
        <taxon>Vertebrata</taxon>
        <taxon>Euteleostomi</taxon>
        <taxon>Lepidosauria</taxon>
        <taxon>Squamata</taxon>
        <taxon>Bifurcata</taxon>
        <taxon>Unidentata</taxon>
        <taxon>Episquamata</taxon>
        <taxon>Toxicofera</taxon>
        <taxon>Iguania</taxon>
        <taxon>Dactyloidae</taxon>
        <taxon>Anolis</taxon>
    </lineage>
</organism>
<evidence type="ECO:0000256" key="8">
    <source>
        <dbReference type="SAM" id="MobiDB-lite"/>
    </source>
</evidence>
<feature type="transmembrane region" description="Helical" evidence="9">
    <location>
        <begin position="158"/>
        <end position="178"/>
    </location>
</feature>
<comment type="subcellular location">
    <subcellularLocation>
        <location evidence="1">Membrane</location>
        <topology evidence="1">Multi-pass membrane protein</topology>
    </subcellularLocation>
</comment>
<reference evidence="11" key="3">
    <citation type="submission" date="2025-09" db="UniProtKB">
        <authorList>
            <consortium name="Ensembl"/>
        </authorList>
    </citation>
    <scope>IDENTIFICATION</scope>
</reference>
<dbReference type="InterPro" id="IPR008253">
    <property type="entry name" value="Marvel"/>
</dbReference>
<evidence type="ECO:0000256" key="5">
    <source>
        <dbReference type="ARBA" id="ARBA00023136"/>
    </source>
</evidence>
<dbReference type="InterPro" id="IPR001285">
    <property type="entry name" value="Synaptophysin/porin"/>
</dbReference>
<evidence type="ECO:0000259" key="10">
    <source>
        <dbReference type="PROSITE" id="PS51225"/>
    </source>
</evidence>
<keyword evidence="12" id="KW-1185">Reference proteome</keyword>
<dbReference type="KEGG" id="acs:100562355"/>
<dbReference type="OrthoDB" id="10006326at2759"/>
<dbReference type="PROSITE" id="PS51225">
    <property type="entry name" value="MARVEL"/>
    <property type="match status" value="1"/>
</dbReference>
<proteinExistence type="inferred from homology"/>
<dbReference type="Pfam" id="PF01284">
    <property type="entry name" value="MARVEL"/>
    <property type="match status" value="1"/>
</dbReference>
<evidence type="ECO:0000256" key="9">
    <source>
        <dbReference type="SAM" id="Phobius"/>
    </source>
</evidence>
<dbReference type="PANTHER" id="PTHR10306">
    <property type="entry name" value="SYNAPTOPHYSIN"/>
    <property type="match status" value="1"/>
</dbReference>
<dbReference type="CTD" id="284612"/>
<dbReference type="HOGENOM" id="CLU_064642_1_1_1"/>
<reference evidence="11" key="2">
    <citation type="submission" date="2025-08" db="UniProtKB">
        <authorList>
            <consortium name="Ensembl"/>
        </authorList>
    </citation>
    <scope>IDENTIFICATION</scope>
</reference>
<evidence type="ECO:0000256" key="6">
    <source>
        <dbReference type="ARBA" id="ARBA00023180"/>
    </source>
</evidence>
<dbReference type="PANTHER" id="PTHR10306:SF8">
    <property type="entry name" value="SYNAPTOPHYSIN-LIKE PROTEIN 2"/>
    <property type="match status" value="1"/>
</dbReference>
<evidence type="ECO:0000313" key="11">
    <source>
        <dbReference type="Ensembl" id="ENSACAP00000010685.3"/>
    </source>
</evidence>
<evidence type="ECO:0000256" key="1">
    <source>
        <dbReference type="ARBA" id="ARBA00004141"/>
    </source>
</evidence>
<dbReference type="RefSeq" id="XP_003220275.1">
    <property type="nucleotide sequence ID" value="XM_003220227.4"/>
</dbReference>
<dbReference type="InParanoid" id="G1KKM4"/>
<dbReference type="STRING" id="28377.ENSACAP00000010685"/>
<gene>
    <name evidence="11" type="primary">SYPL2</name>
</gene>
<keyword evidence="6" id="KW-0325">Glycoprotein</keyword>
<dbReference type="AlphaFoldDB" id="G1KKM4"/>
<keyword evidence="3 7" id="KW-0812">Transmembrane</keyword>
<evidence type="ECO:0000256" key="4">
    <source>
        <dbReference type="ARBA" id="ARBA00022989"/>
    </source>
</evidence>
<reference evidence="11 12" key="1">
    <citation type="submission" date="2009-12" db="EMBL/GenBank/DDBJ databases">
        <title>The Genome Sequence of Anolis carolinensis (Green Anole Lizard).</title>
        <authorList>
            <consortium name="The Genome Sequencing Platform"/>
            <person name="Di Palma F."/>
            <person name="Alfoldi J."/>
            <person name="Heiman D."/>
            <person name="Young S."/>
            <person name="Grabherr M."/>
            <person name="Johnson J."/>
            <person name="Lander E.S."/>
            <person name="Lindblad-Toh K."/>
        </authorList>
    </citation>
    <scope>NUCLEOTIDE SEQUENCE [LARGE SCALE GENOMIC DNA]</scope>
    <source>
        <strain evidence="11 12">JBL SC #1</strain>
    </source>
</reference>
<feature type="region of interest" description="Disordered" evidence="8">
    <location>
        <begin position="1"/>
        <end position="21"/>
    </location>
</feature>
<keyword evidence="4 9" id="KW-1133">Transmembrane helix</keyword>
<name>G1KKM4_ANOCA</name>
<dbReference type="GO" id="GO:0007507">
    <property type="term" value="P:heart development"/>
    <property type="evidence" value="ECO:0007669"/>
    <property type="project" value="Ensembl"/>
</dbReference>
<keyword evidence="5 7" id="KW-0472">Membrane</keyword>